<dbReference type="SMART" id="SM00418">
    <property type="entry name" value="HTH_ARSR"/>
    <property type="match status" value="1"/>
</dbReference>
<dbReference type="SUPFAM" id="SSF46785">
    <property type="entry name" value="Winged helix' DNA-binding domain"/>
    <property type="match status" value="1"/>
</dbReference>
<keyword evidence="2" id="KW-0238">DNA-binding</keyword>
<feature type="domain" description="HTH arsR-type" evidence="4">
    <location>
        <begin position="1"/>
        <end position="96"/>
    </location>
</feature>
<name>A0AAP4B817_9FIRM</name>
<proteinExistence type="predicted"/>
<dbReference type="NCBIfam" id="NF033788">
    <property type="entry name" value="HTH_metalloreg"/>
    <property type="match status" value="1"/>
</dbReference>
<dbReference type="GO" id="GO:0003700">
    <property type="term" value="F:DNA-binding transcription factor activity"/>
    <property type="evidence" value="ECO:0007669"/>
    <property type="project" value="InterPro"/>
</dbReference>
<dbReference type="GO" id="GO:0003677">
    <property type="term" value="F:DNA binding"/>
    <property type="evidence" value="ECO:0007669"/>
    <property type="project" value="UniProtKB-KW"/>
</dbReference>
<evidence type="ECO:0000313" key="5">
    <source>
        <dbReference type="EMBL" id="MDI9241636.1"/>
    </source>
</evidence>
<keyword evidence="1" id="KW-0805">Transcription regulation</keyword>
<dbReference type="InterPro" id="IPR001845">
    <property type="entry name" value="HTH_ArsR_DNA-bd_dom"/>
</dbReference>
<comment type="caution">
    <text evidence="5">The sequence shown here is derived from an EMBL/GenBank/DDBJ whole genome shotgun (WGS) entry which is preliminary data.</text>
</comment>
<evidence type="ECO:0000256" key="2">
    <source>
        <dbReference type="ARBA" id="ARBA00023125"/>
    </source>
</evidence>
<evidence type="ECO:0000256" key="3">
    <source>
        <dbReference type="ARBA" id="ARBA00023163"/>
    </source>
</evidence>
<gene>
    <name evidence="5" type="ORF">QJ036_03970</name>
</gene>
<dbReference type="InterPro" id="IPR011991">
    <property type="entry name" value="ArsR-like_HTH"/>
</dbReference>
<reference evidence="5 6" key="1">
    <citation type="submission" date="2023-05" db="EMBL/GenBank/DDBJ databases">
        <title>[ruminococcus] sp. nov., isolated from a pig farm feces dump.</title>
        <authorList>
            <person name="Chang Y.-H."/>
        </authorList>
    </citation>
    <scope>NUCLEOTIDE SEQUENCE [LARGE SCALE GENOMIC DNA]</scope>
    <source>
        <strain evidence="5 6">YH-rum2234</strain>
    </source>
</reference>
<dbReference type="PROSITE" id="PS50987">
    <property type="entry name" value="HTH_ARSR_2"/>
    <property type="match status" value="1"/>
</dbReference>
<keyword evidence="3" id="KW-0804">Transcription</keyword>
<accession>A0AAP4B817</accession>
<dbReference type="Gene3D" id="1.10.10.10">
    <property type="entry name" value="Winged helix-like DNA-binding domain superfamily/Winged helix DNA-binding domain"/>
    <property type="match status" value="1"/>
</dbReference>
<dbReference type="CDD" id="cd00090">
    <property type="entry name" value="HTH_ARSR"/>
    <property type="match status" value="1"/>
</dbReference>
<dbReference type="Proteomes" id="UP001300383">
    <property type="component" value="Unassembled WGS sequence"/>
</dbReference>
<dbReference type="PANTHER" id="PTHR33154:SF18">
    <property type="entry name" value="ARSENICAL RESISTANCE OPERON REPRESSOR"/>
    <property type="match status" value="1"/>
</dbReference>
<dbReference type="InterPro" id="IPR036388">
    <property type="entry name" value="WH-like_DNA-bd_sf"/>
</dbReference>
<dbReference type="InterPro" id="IPR036390">
    <property type="entry name" value="WH_DNA-bd_sf"/>
</dbReference>
<evidence type="ECO:0000259" key="4">
    <source>
        <dbReference type="PROSITE" id="PS50987"/>
    </source>
</evidence>
<dbReference type="PANTHER" id="PTHR33154">
    <property type="entry name" value="TRANSCRIPTIONAL REGULATOR, ARSR FAMILY"/>
    <property type="match status" value="1"/>
</dbReference>
<keyword evidence="6" id="KW-1185">Reference proteome</keyword>
<dbReference type="InterPro" id="IPR051081">
    <property type="entry name" value="HTH_MetalResp_TranReg"/>
</dbReference>
<dbReference type="AlphaFoldDB" id="A0AAP4B817"/>
<sequence length="102" mass="11660">MDENKTALIFKAFCDENRIRIIKMLRSGEKCACRLLEELNVTQPTLSHHMKILCDSGIVVGRKEGKWMHYSISARGAEAAVICLKELTTVEWKEENKSCCEK</sequence>
<evidence type="ECO:0000256" key="1">
    <source>
        <dbReference type="ARBA" id="ARBA00023015"/>
    </source>
</evidence>
<dbReference type="EMBL" id="JASGBQ010000004">
    <property type="protein sequence ID" value="MDI9241636.1"/>
    <property type="molecule type" value="Genomic_DNA"/>
</dbReference>
<organism evidence="5 6">
    <name type="scientific">Fusibacillus kribbianus</name>
    <dbReference type="NCBI Taxonomy" id="3044208"/>
    <lineage>
        <taxon>Bacteria</taxon>
        <taxon>Bacillati</taxon>
        <taxon>Bacillota</taxon>
        <taxon>Clostridia</taxon>
        <taxon>Lachnospirales</taxon>
        <taxon>Lachnospiraceae</taxon>
        <taxon>Fusibacillus</taxon>
    </lineage>
</organism>
<evidence type="ECO:0000313" key="6">
    <source>
        <dbReference type="Proteomes" id="UP001300383"/>
    </source>
</evidence>
<dbReference type="PRINTS" id="PR00778">
    <property type="entry name" value="HTHARSR"/>
</dbReference>
<dbReference type="RefSeq" id="WP_283230148.1">
    <property type="nucleotide sequence ID" value="NZ_JASGBQ010000004.1"/>
</dbReference>
<dbReference type="Pfam" id="PF01022">
    <property type="entry name" value="HTH_5"/>
    <property type="match status" value="1"/>
</dbReference>
<protein>
    <submittedName>
        <fullName evidence="5">Metalloregulator ArsR/SmtB family transcription factor</fullName>
    </submittedName>
</protein>